<protein>
    <submittedName>
        <fullName evidence="3">Uncharacterized protein</fullName>
    </submittedName>
</protein>
<evidence type="ECO:0000313" key="3">
    <source>
        <dbReference type="EMBL" id="KAK7081587.1"/>
    </source>
</evidence>
<evidence type="ECO:0000313" key="4">
    <source>
        <dbReference type="Proteomes" id="UP001381693"/>
    </source>
</evidence>
<evidence type="ECO:0000256" key="2">
    <source>
        <dbReference type="SAM" id="Phobius"/>
    </source>
</evidence>
<proteinExistence type="predicted"/>
<sequence length="210" mass="22259">MATTVTVGVGVGAAAVAAALAGAIGLGLAGLAVASQGGRKRGKKQSGYGGGQNSEYKGSSSYEHRRKKRSPQEEAEDMENVLDLSGDGSQYSGVSGYGHRRKKRSPEQEAEALENVLELIRQEDVSGCGLRLICQLGELPEEELTIEELSMLQLVGPPIQIEDSIPSNKASWDYRVARTIGYSGGDCGEAYPKCPLAGKQLINAVMEYIP</sequence>
<accession>A0AAN8XDW1</accession>
<dbReference type="AlphaFoldDB" id="A0AAN8XDW1"/>
<evidence type="ECO:0000256" key="1">
    <source>
        <dbReference type="SAM" id="MobiDB-lite"/>
    </source>
</evidence>
<keyword evidence="2" id="KW-0812">Transmembrane</keyword>
<keyword evidence="2" id="KW-0472">Membrane</keyword>
<keyword evidence="2" id="KW-1133">Transmembrane helix</keyword>
<feature type="transmembrane region" description="Helical" evidence="2">
    <location>
        <begin position="12"/>
        <end position="34"/>
    </location>
</feature>
<name>A0AAN8XDW1_HALRR</name>
<dbReference type="Pfam" id="PF07841">
    <property type="entry name" value="DM4_12"/>
    <property type="match status" value="1"/>
</dbReference>
<comment type="caution">
    <text evidence="3">The sequence shown here is derived from an EMBL/GenBank/DDBJ whole genome shotgun (WGS) entry which is preliminary data.</text>
</comment>
<gene>
    <name evidence="3" type="ORF">SK128_006589</name>
</gene>
<feature type="region of interest" description="Disordered" evidence="1">
    <location>
        <begin position="36"/>
        <end position="106"/>
    </location>
</feature>
<reference evidence="3 4" key="1">
    <citation type="submission" date="2023-11" db="EMBL/GenBank/DDBJ databases">
        <title>Halocaridina rubra genome assembly.</title>
        <authorList>
            <person name="Smith C."/>
        </authorList>
    </citation>
    <scope>NUCLEOTIDE SEQUENCE [LARGE SCALE GENOMIC DNA]</scope>
    <source>
        <strain evidence="3">EP-1</strain>
        <tissue evidence="3">Whole</tissue>
    </source>
</reference>
<dbReference type="EMBL" id="JAXCGZ010004655">
    <property type="protein sequence ID" value="KAK7081587.1"/>
    <property type="molecule type" value="Genomic_DNA"/>
</dbReference>
<organism evidence="3 4">
    <name type="scientific">Halocaridina rubra</name>
    <name type="common">Hawaiian red shrimp</name>
    <dbReference type="NCBI Taxonomy" id="373956"/>
    <lineage>
        <taxon>Eukaryota</taxon>
        <taxon>Metazoa</taxon>
        <taxon>Ecdysozoa</taxon>
        <taxon>Arthropoda</taxon>
        <taxon>Crustacea</taxon>
        <taxon>Multicrustacea</taxon>
        <taxon>Malacostraca</taxon>
        <taxon>Eumalacostraca</taxon>
        <taxon>Eucarida</taxon>
        <taxon>Decapoda</taxon>
        <taxon>Pleocyemata</taxon>
        <taxon>Caridea</taxon>
        <taxon>Atyoidea</taxon>
        <taxon>Atyidae</taxon>
        <taxon>Halocaridina</taxon>
    </lineage>
</organism>
<dbReference type="InterPro" id="IPR006631">
    <property type="entry name" value="DM4_12"/>
</dbReference>
<keyword evidence="4" id="KW-1185">Reference proteome</keyword>
<dbReference type="Proteomes" id="UP001381693">
    <property type="component" value="Unassembled WGS sequence"/>
</dbReference>